<organism evidence="1 2">
    <name type="scientific">Candidatus Methylospira mobilis</name>
    <dbReference type="NCBI Taxonomy" id="1808979"/>
    <lineage>
        <taxon>Bacteria</taxon>
        <taxon>Pseudomonadati</taxon>
        <taxon>Pseudomonadota</taxon>
        <taxon>Gammaproteobacteria</taxon>
        <taxon>Methylococcales</taxon>
        <taxon>Methylococcaceae</taxon>
        <taxon>Candidatus Methylospira</taxon>
    </lineage>
</organism>
<dbReference type="KEGG" id="mmob:F6R98_05025"/>
<dbReference type="Proteomes" id="UP000325755">
    <property type="component" value="Chromosome"/>
</dbReference>
<dbReference type="Pfam" id="PF06853">
    <property type="entry name" value="DUF1249"/>
    <property type="match status" value="1"/>
</dbReference>
<evidence type="ECO:0000313" key="2">
    <source>
        <dbReference type="Proteomes" id="UP000325755"/>
    </source>
</evidence>
<proteinExistence type="predicted"/>
<dbReference type="FunCoup" id="A0A5Q0BEY5">
    <property type="interactions" value="26"/>
</dbReference>
<protein>
    <submittedName>
        <fullName evidence="1">DUF1249 domain-containing protein</fullName>
    </submittedName>
</protein>
<sequence>MSNATLNRGSVQCTLEPANKSFWLSRLCDQNYQKLARLLPYPIDELPDDLVGTTPGGPDLLLRRLELSPYTATIQLTHHFSNTGNHSFEPGIVMRVYLDACNIEALYDHQRAGACSCQPYYGAEMLALKWELNYFLSTWLDHCIRCDYQFEFESTGQRGSGRVGSF</sequence>
<accession>A0A5Q0BEY5</accession>
<dbReference type="PANTHER" id="PTHR38774:SF1">
    <property type="entry name" value="CYTOPLASMIC PROTEIN"/>
    <property type="match status" value="1"/>
</dbReference>
<gene>
    <name evidence="1" type="ORF">F6R98_05025</name>
</gene>
<dbReference type="PANTHER" id="PTHR38774">
    <property type="entry name" value="CYTOPLASMIC PROTEIN-RELATED"/>
    <property type="match status" value="1"/>
</dbReference>
<dbReference type="RefSeq" id="WP_153248054.1">
    <property type="nucleotide sequence ID" value="NZ_CP044205.1"/>
</dbReference>
<reference evidence="1 2" key="1">
    <citation type="submission" date="2019-09" db="EMBL/GenBank/DDBJ databases">
        <title>Ecophysiology of the spiral-shaped methanotroph Methylospira mobilis as revealed by the complete genome sequence.</title>
        <authorList>
            <person name="Oshkin I.Y."/>
            <person name="Dedysh S.N."/>
            <person name="Miroshnikov K."/>
            <person name="Danilova O.V."/>
            <person name="Hakobyan A."/>
            <person name="Liesack W."/>
        </authorList>
    </citation>
    <scope>NUCLEOTIDE SEQUENCE [LARGE SCALE GENOMIC DNA]</scope>
    <source>
        <strain evidence="1 2">Shm1</strain>
    </source>
</reference>
<dbReference type="OrthoDB" id="9793663at2"/>
<dbReference type="AlphaFoldDB" id="A0A5Q0BEY5"/>
<keyword evidence="2" id="KW-1185">Reference proteome</keyword>
<dbReference type="InParanoid" id="A0A5Q0BEY5"/>
<name>A0A5Q0BEY5_9GAMM</name>
<dbReference type="EMBL" id="CP044205">
    <property type="protein sequence ID" value="QFY42069.1"/>
    <property type="molecule type" value="Genomic_DNA"/>
</dbReference>
<evidence type="ECO:0000313" key="1">
    <source>
        <dbReference type="EMBL" id="QFY42069.1"/>
    </source>
</evidence>
<dbReference type="InterPro" id="IPR009659">
    <property type="entry name" value="DUF1249"/>
</dbReference>